<reference evidence="1" key="1">
    <citation type="journal article" date="2020" name="mSystems">
        <title>Genome- and Community-Level Interaction Insights into Carbon Utilization and Element Cycling Functions of Hydrothermarchaeota in Hydrothermal Sediment.</title>
        <authorList>
            <person name="Zhou Z."/>
            <person name="Liu Y."/>
            <person name="Xu W."/>
            <person name="Pan J."/>
            <person name="Luo Z.H."/>
            <person name="Li M."/>
        </authorList>
    </citation>
    <scope>NUCLEOTIDE SEQUENCE [LARGE SCALE GENOMIC DNA]</scope>
    <source>
        <strain evidence="1">HyVt-460</strain>
    </source>
</reference>
<dbReference type="AlphaFoldDB" id="A0A7V5RPW9"/>
<protein>
    <submittedName>
        <fullName evidence="1">Uncharacterized protein</fullName>
    </submittedName>
</protein>
<sequence>MKIFLSILAALALLAVGAWFYVDHVVSYQPPDIMEMRPVPAADFRQEARRIKKRMSRELKSNGRTTVSADDIEKVTFAAIARKSPFPVDQLIRSYKVDIDPQGVRMSAVVDLRKVRELKLPARLRKALTTVTSFVPEDMLDEVYFSVSGLPEKRGGMVAFSDESELRIGGWSRKLNDLMDDARLALGRDIFQKLSFADIKIEDGQVVIKR</sequence>
<proteinExistence type="predicted"/>
<gene>
    <name evidence="1" type="ORF">ENJ15_04735</name>
</gene>
<name>A0A7V5RPW9_CALAY</name>
<organism evidence="1">
    <name type="scientific">Caldithrix abyssi</name>
    <dbReference type="NCBI Taxonomy" id="187145"/>
    <lineage>
        <taxon>Bacteria</taxon>
        <taxon>Pseudomonadati</taxon>
        <taxon>Calditrichota</taxon>
        <taxon>Calditrichia</taxon>
        <taxon>Calditrichales</taxon>
        <taxon>Calditrichaceae</taxon>
        <taxon>Caldithrix</taxon>
    </lineage>
</organism>
<dbReference type="EMBL" id="DRLI01000177">
    <property type="protein sequence ID" value="HHM02297.1"/>
    <property type="molecule type" value="Genomic_DNA"/>
</dbReference>
<dbReference type="Proteomes" id="UP000885771">
    <property type="component" value="Unassembled WGS sequence"/>
</dbReference>
<evidence type="ECO:0000313" key="1">
    <source>
        <dbReference type="EMBL" id="HHM02297.1"/>
    </source>
</evidence>
<accession>A0A7V5RPW9</accession>
<comment type="caution">
    <text evidence="1">The sequence shown here is derived from an EMBL/GenBank/DDBJ whole genome shotgun (WGS) entry which is preliminary data.</text>
</comment>